<dbReference type="InterPro" id="IPR000313">
    <property type="entry name" value="PWWP_dom"/>
</dbReference>
<accession>A0A1S3TMD1</accession>
<proteinExistence type="predicted"/>
<dbReference type="OrthoDB" id="5964980at2759"/>
<protein>
    <submittedName>
        <fullName evidence="4">Uncharacterized protein LOC106756844</fullName>
    </submittedName>
</protein>
<feature type="region of interest" description="Disordered" evidence="1">
    <location>
        <begin position="1"/>
        <end position="65"/>
    </location>
</feature>
<name>A0A1S3TMD1_VIGRR</name>
<evidence type="ECO:0000313" key="4">
    <source>
        <dbReference type="RefSeq" id="XP_014494934.1"/>
    </source>
</evidence>
<dbReference type="InterPro" id="IPR052657">
    <property type="entry name" value="PDP_family_Arabidopsis"/>
</dbReference>
<keyword evidence="3" id="KW-1185">Reference proteome</keyword>
<dbReference type="KEGG" id="vra:106756844"/>
<feature type="compositionally biased region" description="Polar residues" evidence="1">
    <location>
        <begin position="250"/>
        <end position="261"/>
    </location>
</feature>
<feature type="compositionally biased region" description="Basic residues" evidence="1">
    <location>
        <begin position="286"/>
        <end position="295"/>
    </location>
</feature>
<evidence type="ECO:0000259" key="2">
    <source>
        <dbReference type="PROSITE" id="PS50812"/>
    </source>
</evidence>
<dbReference type="PROSITE" id="PS50812">
    <property type="entry name" value="PWWP"/>
    <property type="match status" value="1"/>
</dbReference>
<dbReference type="Pfam" id="PF00855">
    <property type="entry name" value="PWWP"/>
    <property type="match status" value="1"/>
</dbReference>
<evidence type="ECO:0000313" key="3">
    <source>
        <dbReference type="Proteomes" id="UP000087766"/>
    </source>
</evidence>
<feature type="region of interest" description="Disordered" evidence="1">
    <location>
        <begin position="250"/>
        <end position="295"/>
    </location>
</feature>
<dbReference type="SUPFAM" id="SSF63748">
    <property type="entry name" value="Tudor/PWWP/MBT"/>
    <property type="match status" value="1"/>
</dbReference>
<reference evidence="3" key="1">
    <citation type="journal article" date="2014" name="Nat. Commun.">
        <title>Genome sequence of mungbean and insights into evolution within Vigna species.</title>
        <authorList>
            <person name="Kang Y.J."/>
            <person name="Kim S.K."/>
            <person name="Kim M.Y."/>
            <person name="Lestari P."/>
            <person name="Kim K.H."/>
            <person name="Ha B.K."/>
            <person name="Jun T.H."/>
            <person name="Hwang W.J."/>
            <person name="Lee T."/>
            <person name="Lee J."/>
            <person name="Shim S."/>
            <person name="Yoon M.Y."/>
            <person name="Jang Y.E."/>
            <person name="Han K.S."/>
            <person name="Taeprayoon P."/>
            <person name="Yoon N."/>
            <person name="Somta P."/>
            <person name="Tanya P."/>
            <person name="Kim K.S."/>
            <person name="Gwag J.G."/>
            <person name="Moon J.K."/>
            <person name="Lee Y.H."/>
            <person name="Park B.S."/>
            <person name="Bombarely A."/>
            <person name="Doyle J.J."/>
            <person name="Jackson S.A."/>
            <person name="Schafleitner R."/>
            <person name="Srinives P."/>
            <person name="Varshney R.K."/>
            <person name="Lee S.H."/>
        </authorList>
    </citation>
    <scope>NUCLEOTIDE SEQUENCE [LARGE SCALE GENOMIC DNA]</scope>
    <source>
        <strain evidence="3">cv. VC1973A</strain>
    </source>
</reference>
<dbReference type="AlphaFoldDB" id="A0A1S3TMD1"/>
<dbReference type="PANTHER" id="PTHR10688:SF14">
    <property type="entry name" value="PWWP DOMAIN-CONTAINING PROTEIN"/>
    <property type="match status" value="1"/>
</dbReference>
<evidence type="ECO:0000256" key="1">
    <source>
        <dbReference type="SAM" id="MobiDB-lite"/>
    </source>
</evidence>
<organism evidence="3 4">
    <name type="scientific">Vigna radiata var. radiata</name>
    <name type="common">Mung bean</name>
    <name type="synonym">Phaseolus aureus</name>
    <dbReference type="NCBI Taxonomy" id="3916"/>
    <lineage>
        <taxon>Eukaryota</taxon>
        <taxon>Viridiplantae</taxon>
        <taxon>Streptophyta</taxon>
        <taxon>Embryophyta</taxon>
        <taxon>Tracheophyta</taxon>
        <taxon>Spermatophyta</taxon>
        <taxon>Magnoliopsida</taxon>
        <taxon>eudicotyledons</taxon>
        <taxon>Gunneridae</taxon>
        <taxon>Pentapetalae</taxon>
        <taxon>rosids</taxon>
        <taxon>fabids</taxon>
        <taxon>Fabales</taxon>
        <taxon>Fabaceae</taxon>
        <taxon>Papilionoideae</taxon>
        <taxon>50 kb inversion clade</taxon>
        <taxon>NPAAA clade</taxon>
        <taxon>indigoferoid/millettioid clade</taxon>
        <taxon>Phaseoleae</taxon>
        <taxon>Vigna</taxon>
    </lineage>
</organism>
<reference evidence="4" key="2">
    <citation type="submission" date="2025-08" db="UniProtKB">
        <authorList>
            <consortium name="RefSeq"/>
        </authorList>
    </citation>
    <scope>IDENTIFICATION</scope>
    <source>
        <tissue evidence="4">Leaf</tissue>
    </source>
</reference>
<feature type="domain" description="PWWP" evidence="2">
    <location>
        <begin position="161"/>
        <end position="219"/>
    </location>
</feature>
<dbReference type="GeneID" id="106756844"/>
<dbReference type="STRING" id="3916.A0A1S3TMD1"/>
<feature type="compositionally biased region" description="Low complexity" evidence="1">
    <location>
        <begin position="50"/>
        <end position="61"/>
    </location>
</feature>
<dbReference type="Gramene" id="Vradi03g03880.1">
    <property type="protein sequence ID" value="Vradi03g03880.1"/>
    <property type="gene ID" value="Vradi03g03880"/>
</dbReference>
<sequence>MAKKRTTPHSNNNQKRKIPLIIRMPKHSQQPRSSPPKRRTDFSVFTRTPSSFSNPASGSSSGEVRLSNVTARSLRGKGMTTKQISENTMVRCSIYQEGRPVCSSEFSDAGVMEVDSAVQDESLDLGCNRDDCNEKYDISKMFESIALESSVSDSSSLAATPGSVVWARTECQLWWPAEIMEETSALSKPGSDGHVLVHFYGNLPSAWIDPMTDISTFEESFEARSNNPSEAFQQALKQALQKKAQLSSCQKLTADSSPQSDMQERPFDNCPSRTTSKTSDDFQERRRGKRERKPKVHFDEVTYAVKSERKLRRLKIMRYLGLAAPIGSPF</sequence>
<dbReference type="CDD" id="cd05162">
    <property type="entry name" value="PWWP"/>
    <property type="match status" value="1"/>
</dbReference>
<dbReference type="SMR" id="A0A1S3TMD1"/>
<gene>
    <name evidence="4" type="primary">LOC106756844</name>
</gene>
<dbReference type="Proteomes" id="UP000087766">
    <property type="component" value="Chromosome 3"/>
</dbReference>
<dbReference type="Gene3D" id="2.30.30.140">
    <property type="match status" value="1"/>
</dbReference>
<dbReference type="RefSeq" id="XP_014494934.1">
    <property type="nucleotide sequence ID" value="XM_014639448.2"/>
</dbReference>
<dbReference type="PANTHER" id="PTHR10688">
    <property type="entry name" value="PWWP DOMAIN-CONTAINING PROTEIN"/>
    <property type="match status" value="1"/>
</dbReference>